<dbReference type="Proteomes" id="UP001259340">
    <property type="component" value="Unassembled WGS sequence"/>
</dbReference>
<dbReference type="InterPro" id="IPR035919">
    <property type="entry name" value="EAL_sf"/>
</dbReference>
<dbReference type="Gene3D" id="3.20.20.450">
    <property type="entry name" value="EAL domain"/>
    <property type="match status" value="1"/>
</dbReference>
<gene>
    <name evidence="2" type="ORF">OS133_01950</name>
    <name evidence="3" type="ORF">OS134_15385</name>
</gene>
<dbReference type="AlphaFoldDB" id="A0AAW8NIA8"/>
<dbReference type="EMBL" id="JAPMLD010000007">
    <property type="protein sequence ID" value="MDW4825452.1"/>
    <property type="molecule type" value="Genomic_DNA"/>
</dbReference>
<dbReference type="Pfam" id="PF00563">
    <property type="entry name" value="EAL"/>
    <property type="match status" value="1"/>
</dbReference>
<protein>
    <submittedName>
        <fullName evidence="2">EAL domain-containing protein</fullName>
    </submittedName>
</protein>
<dbReference type="InterPro" id="IPR001633">
    <property type="entry name" value="EAL_dom"/>
</dbReference>
<evidence type="ECO:0000313" key="2">
    <source>
        <dbReference type="EMBL" id="MDR8522460.1"/>
    </source>
</evidence>
<evidence type="ECO:0000259" key="1">
    <source>
        <dbReference type="PROSITE" id="PS50883"/>
    </source>
</evidence>
<evidence type="ECO:0000313" key="3">
    <source>
        <dbReference type="EMBL" id="MDW4825452.1"/>
    </source>
</evidence>
<sequence>MLDDNMQGLACGYLYERFSKLPPNEHIQKKLNHTGFKFEPIVNRKRKALGFEVLIDRSKNKQKPEDTSENMVSSSWSFSAGLVKRQLDFIRERYKQIDTQSVFVNLERNNLCDMTLLNEICDTNRFLSSHNIQLVMEITERNHCYSCPEVMKGLLFLKHNNVLMAADDYVWWQDDFRRNEVAAGIYGIVKIENPIQWIKHDINYCVDTRLEVFRATIETMLENRNVKIIIERIENEEEFVLLSGLPVSGFQGYLFGQSDLK</sequence>
<feature type="domain" description="EAL" evidence="1">
    <location>
        <begin position="16"/>
        <end position="261"/>
    </location>
</feature>
<dbReference type="Proteomes" id="UP001271263">
    <property type="component" value="Unassembled WGS sequence"/>
</dbReference>
<dbReference type="EMBL" id="JAPMLE010000001">
    <property type="protein sequence ID" value="MDR8522460.1"/>
    <property type="molecule type" value="Genomic_DNA"/>
</dbReference>
<evidence type="ECO:0000313" key="4">
    <source>
        <dbReference type="Proteomes" id="UP001259340"/>
    </source>
</evidence>
<comment type="caution">
    <text evidence="2">The sequence shown here is derived from an EMBL/GenBank/DDBJ whole genome shotgun (WGS) entry which is preliminary data.</text>
</comment>
<evidence type="ECO:0000313" key="5">
    <source>
        <dbReference type="Proteomes" id="UP001271263"/>
    </source>
</evidence>
<organism evidence="2 4">
    <name type="scientific">Shewanella fidelis</name>
    <dbReference type="NCBI Taxonomy" id="173509"/>
    <lineage>
        <taxon>Bacteria</taxon>
        <taxon>Pseudomonadati</taxon>
        <taxon>Pseudomonadota</taxon>
        <taxon>Gammaproteobacteria</taxon>
        <taxon>Alteromonadales</taxon>
        <taxon>Shewanellaceae</taxon>
        <taxon>Shewanella</taxon>
    </lineage>
</organism>
<accession>A0AAW8NIA8</accession>
<reference evidence="3 5" key="1">
    <citation type="journal article" date="2022" name="bioRxiv">
        <title>Prophages regulate Shewanella fidelis 3313 motility and biofilm formation: implications for gut colonization dynamics in Ciona robusta.</title>
        <authorList>
            <person name="Natarajan O."/>
            <person name="Gibboney S.L."/>
            <person name="Young M.N."/>
            <person name="Lim S.J."/>
            <person name="Pluta N."/>
            <person name="Atkinson C.G."/>
            <person name="Leigh B.A."/>
            <person name="Liberti A."/>
            <person name="Kees E.D."/>
            <person name="Breitbart M."/>
            <person name="Gralnick J.A."/>
            <person name="Dishaw L.J."/>
        </authorList>
    </citation>
    <scope>NUCLEOTIDE SEQUENCE [LARGE SCALE GENOMIC DNA]</scope>
    <source>
        <strain evidence="3 5">JG4066</strain>
    </source>
</reference>
<name>A0AAW8NIA8_9GAMM</name>
<dbReference type="RefSeq" id="WP_310653812.1">
    <property type="nucleotide sequence ID" value="NZ_JAPMLA010000007.1"/>
</dbReference>
<dbReference type="SUPFAM" id="SSF141868">
    <property type="entry name" value="EAL domain-like"/>
    <property type="match status" value="1"/>
</dbReference>
<dbReference type="PROSITE" id="PS50883">
    <property type="entry name" value="EAL"/>
    <property type="match status" value="1"/>
</dbReference>
<reference evidence="2" key="2">
    <citation type="submission" date="2022-11" db="EMBL/GenBank/DDBJ databases">
        <title>Prophages regulate Shewanella fidelis motility and biofilm formation: implications for gut colonization dynamics in Ciona robusta.</title>
        <authorList>
            <person name="Natarajan O."/>
            <person name="Gibboney S.L."/>
            <person name="Young M.N."/>
            <person name="Lim S.J."/>
            <person name="Pluta N."/>
            <person name="Atkinson C.G.F."/>
            <person name="Leigh B.A."/>
            <person name="Liberti A."/>
            <person name="Kees E."/>
            <person name="Breitbart M."/>
            <person name="Gralnick J."/>
            <person name="Dishaw L.J."/>
        </authorList>
    </citation>
    <scope>NUCLEOTIDE SEQUENCE</scope>
    <source>
        <strain evidence="2">3313</strain>
    </source>
</reference>
<proteinExistence type="predicted"/>
<keyword evidence="5" id="KW-1185">Reference proteome</keyword>